<dbReference type="EMBL" id="LN483071">
    <property type="protein sequence ID" value="CEA08915.1"/>
    <property type="molecule type" value="Genomic_DNA"/>
</dbReference>
<keyword evidence="2" id="KW-0812">Transmembrane</keyword>
<evidence type="ECO:0000259" key="3">
    <source>
        <dbReference type="Pfam" id="PF04024"/>
    </source>
</evidence>
<accession>A0A078MRM0</accession>
<feature type="transmembrane region" description="Helical" evidence="2">
    <location>
        <begin position="324"/>
        <end position="342"/>
    </location>
</feature>
<dbReference type="AlphaFoldDB" id="A0A078MRM0"/>
<evidence type="ECO:0000256" key="1">
    <source>
        <dbReference type="SAM" id="MobiDB-lite"/>
    </source>
</evidence>
<protein>
    <submittedName>
        <fullName evidence="4">PspC domain protein</fullName>
    </submittedName>
</protein>
<feature type="transmembrane region" description="Helical" evidence="2">
    <location>
        <begin position="115"/>
        <end position="136"/>
    </location>
</feature>
<feature type="domain" description="Phage shock protein PspC N-terminal" evidence="3">
    <location>
        <begin position="45"/>
        <end position="96"/>
    </location>
</feature>
<feature type="transmembrane region" description="Helical" evidence="2">
    <location>
        <begin position="382"/>
        <end position="401"/>
    </location>
</feature>
<name>A0A078MRM0_9MICC</name>
<keyword evidence="2" id="KW-1133">Transmembrane helix</keyword>
<dbReference type="PATRIC" id="fig|1461584.3.peg.2251"/>
<feature type="region of interest" description="Disordered" evidence="1">
    <location>
        <begin position="167"/>
        <end position="244"/>
    </location>
</feature>
<feature type="transmembrane region" description="Helical" evidence="2">
    <location>
        <begin position="354"/>
        <end position="375"/>
    </location>
</feature>
<reference evidence="4" key="1">
    <citation type="submission" date="2014-07" db="EMBL/GenBank/DDBJ databases">
        <authorList>
            <person name="Urmite Genomes Urmite Genomes"/>
        </authorList>
    </citation>
    <scope>NUCLEOTIDE SEQUENCE</scope>
    <source>
        <strain evidence="4">11W110_air</strain>
    </source>
</reference>
<feature type="transmembrane region" description="Helical" evidence="2">
    <location>
        <begin position="72"/>
        <end position="94"/>
    </location>
</feature>
<proteinExistence type="predicted"/>
<dbReference type="InterPro" id="IPR007168">
    <property type="entry name" value="Phageshock_PspC_N"/>
</dbReference>
<evidence type="ECO:0000313" key="4">
    <source>
        <dbReference type="EMBL" id="CEA08915.1"/>
    </source>
</evidence>
<feature type="region of interest" description="Disordered" evidence="1">
    <location>
        <begin position="1"/>
        <end position="28"/>
    </location>
</feature>
<sequence>MNESSVPGAAGTPDSPSPAGGRPAGSPGRPPAGAFFAWVRGLGVVRSGNRWIAGVAEGIAVRTGLDPALVRGLFIVFGLFGVGLLAYGVAWALLPEPDGRIQVEEAAAGRWSAGMTGALVFSVLGLGGPGISFWARDGWLSGAYWGVFWIAGVIVLVYWLSTRKRQPGGSGGNRPPGAFPADGDGGVDHHGRTGPDSAPAGHALPGLSSGTGVSAADGDPAVPDTASPAAGEASAAGRGAGPSAAEQDWSAAFGAGGYGADSAAGGGYGVYGADRRAGTGYGTDAYGDARNGHHDWETTYGRAGRGAGPDPDLQVSSSTPPGGWTMLLLGAALLTAGVLLALDYTGSVTLEAPAATALAAAAGVLGLGIVVLGCLGRSSGPSGALAVLALVGGAAAGGNLLHSNLVVANRSAWTVDSAGRAADGYTVAAAQGNLDLTGLADELRDGTVTVPVSVAAGDVAILVPDDVPVSVRSQMVLGNVSLEEGGSQQTSAGIWTGGEEKRLNADEEGSRLVIEVQGIVSNVLVTTNESGINR</sequence>
<feature type="compositionally biased region" description="Low complexity" evidence="1">
    <location>
        <begin position="17"/>
        <end position="28"/>
    </location>
</feature>
<organism evidence="4">
    <name type="scientific">Arthrobacter saudimassiliensis</name>
    <dbReference type="NCBI Taxonomy" id="1461584"/>
    <lineage>
        <taxon>Bacteria</taxon>
        <taxon>Bacillati</taxon>
        <taxon>Actinomycetota</taxon>
        <taxon>Actinomycetes</taxon>
        <taxon>Micrococcales</taxon>
        <taxon>Micrococcaceae</taxon>
        <taxon>Arthrobacter</taxon>
    </lineage>
</organism>
<keyword evidence="2" id="KW-0472">Membrane</keyword>
<feature type="compositionally biased region" description="Low complexity" evidence="1">
    <location>
        <begin position="226"/>
        <end position="244"/>
    </location>
</feature>
<dbReference type="Pfam" id="PF04024">
    <property type="entry name" value="PspC"/>
    <property type="match status" value="1"/>
</dbReference>
<feature type="transmembrane region" description="Helical" evidence="2">
    <location>
        <begin position="142"/>
        <end position="160"/>
    </location>
</feature>
<evidence type="ECO:0000256" key="2">
    <source>
        <dbReference type="SAM" id="Phobius"/>
    </source>
</evidence>
<gene>
    <name evidence="4" type="ORF">BN1051_02275</name>
</gene>